<accession>A0A9P8I453</accession>
<dbReference type="Gene3D" id="1.20.58.1180">
    <property type="match status" value="1"/>
</dbReference>
<dbReference type="Pfam" id="PF01161">
    <property type="entry name" value="PBP"/>
    <property type="match status" value="1"/>
</dbReference>
<organism evidence="6 7">
    <name type="scientific">Glutinoglossum americanum</name>
    <dbReference type="NCBI Taxonomy" id="1670608"/>
    <lineage>
        <taxon>Eukaryota</taxon>
        <taxon>Fungi</taxon>
        <taxon>Dikarya</taxon>
        <taxon>Ascomycota</taxon>
        <taxon>Pezizomycotina</taxon>
        <taxon>Geoglossomycetes</taxon>
        <taxon>Geoglossales</taxon>
        <taxon>Geoglossaceae</taxon>
        <taxon>Glutinoglossum</taxon>
    </lineage>
</organism>
<evidence type="ECO:0000256" key="2">
    <source>
        <dbReference type="ARBA" id="ARBA00023128"/>
    </source>
</evidence>
<dbReference type="Proteomes" id="UP000698800">
    <property type="component" value="Unassembled WGS sequence"/>
</dbReference>
<proteinExistence type="inferred from homology"/>
<evidence type="ECO:0000256" key="1">
    <source>
        <dbReference type="ARBA" id="ARBA00004173"/>
    </source>
</evidence>
<comment type="similarity">
    <text evidence="4">Belongs to the phosphatidylethanolamine-binding protein family. Mitochondrion-specific ribosomal protein mL38 subfamily.</text>
</comment>
<dbReference type="Gene3D" id="3.90.280.10">
    <property type="entry name" value="PEBP-like"/>
    <property type="match status" value="1"/>
</dbReference>
<evidence type="ECO:0000256" key="3">
    <source>
        <dbReference type="ARBA" id="ARBA00037226"/>
    </source>
</evidence>
<dbReference type="PANTHER" id="PTHR11362:SF82">
    <property type="entry name" value="PHOSPHATIDYLETHANOLAMINE-BINDING PROTEIN 4"/>
    <property type="match status" value="1"/>
</dbReference>
<name>A0A9P8I453_9PEZI</name>
<dbReference type="OrthoDB" id="2153661at2759"/>
<comment type="caution">
    <text evidence="6">The sequence shown here is derived from an EMBL/GenBank/DDBJ whole genome shotgun (WGS) entry which is preliminary data.</text>
</comment>
<reference evidence="6" key="1">
    <citation type="submission" date="2021-03" db="EMBL/GenBank/DDBJ databases">
        <title>Comparative genomics and phylogenomic investigation of the class Geoglossomycetes provide insights into ecological specialization and systematics.</title>
        <authorList>
            <person name="Melie T."/>
            <person name="Pirro S."/>
            <person name="Miller A.N."/>
            <person name="Quandt A."/>
        </authorList>
    </citation>
    <scope>NUCLEOTIDE SEQUENCE</scope>
    <source>
        <strain evidence="6">GBOQ0MN5Z8</strain>
    </source>
</reference>
<protein>
    <recommendedName>
        <fullName evidence="5">Large ribosomal subunit protein mL38</fullName>
    </recommendedName>
</protein>
<dbReference type="GO" id="GO:0005739">
    <property type="term" value="C:mitochondrion"/>
    <property type="evidence" value="ECO:0007669"/>
    <property type="project" value="UniProtKB-SubCell"/>
</dbReference>
<dbReference type="EMBL" id="JAGHQL010000003">
    <property type="protein sequence ID" value="KAH0547535.1"/>
    <property type="molecule type" value="Genomic_DNA"/>
</dbReference>
<evidence type="ECO:0000313" key="6">
    <source>
        <dbReference type="EMBL" id="KAH0547535.1"/>
    </source>
</evidence>
<dbReference type="SUPFAM" id="SSF49777">
    <property type="entry name" value="PEBP-like"/>
    <property type="match status" value="1"/>
</dbReference>
<dbReference type="FunFam" id="1.20.58.1180:FF:000001">
    <property type="entry name" value="Mitochondrial large ribosomal subunit YmL35"/>
    <property type="match status" value="1"/>
</dbReference>
<evidence type="ECO:0000313" key="7">
    <source>
        <dbReference type="Proteomes" id="UP000698800"/>
    </source>
</evidence>
<evidence type="ECO:0000256" key="5">
    <source>
        <dbReference type="ARBA" id="ARBA00039444"/>
    </source>
</evidence>
<comment type="subcellular location">
    <subcellularLocation>
        <location evidence="1">Mitochondrion</location>
    </subcellularLocation>
</comment>
<dbReference type="InterPro" id="IPR008914">
    <property type="entry name" value="PEBP"/>
</dbReference>
<dbReference type="PANTHER" id="PTHR11362">
    <property type="entry name" value="PHOSPHATIDYLETHANOLAMINE-BINDING PROTEIN"/>
    <property type="match status" value="1"/>
</dbReference>
<dbReference type="InterPro" id="IPR036610">
    <property type="entry name" value="PEBP-like_sf"/>
</dbReference>
<dbReference type="CDD" id="cd00866">
    <property type="entry name" value="PEBP_euk"/>
    <property type="match status" value="1"/>
</dbReference>
<keyword evidence="7" id="KW-1185">Reference proteome</keyword>
<sequence length="373" mass="43014">MALDPAIVSTPKEEKILMRMGVKPIGSRRRRAALQTAANIPFEQLPYQCFQEARKILLADREEKLEEIEVERSRIARLKEQDAAVSGGEQQKQTRLRSMMNYLEELKILADINDPVIKKRYEDGEGDMNKPIYRYLADKEWRRYRRPLLMQRITQMAVVPDILPHLDPVVDIRLAFGRHNVQPGNFIDSRVSEMLPKLRVQVFDKGERLVSLVVVDPDVPDVESDSFKYRCHFLAANIRLSPAEPSLAFSKLSGDTQVLLPWLPPFAQKGSPYHRNSIFLLQQPDGKEIDIASLREKVKRDGFNLRSFSDKHSLRPVGVHMFRSTWDDGTASVMKRAGIEGADVEFKRKRVEPLKKPVLPLPRKKAEPLWKFR</sequence>
<gene>
    <name evidence="6" type="ORF">FGG08_000260</name>
</gene>
<dbReference type="InterPro" id="IPR035810">
    <property type="entry name" value="PEBP_euk"/>
</dbReference>
<dbReference type="AlphaFoldDB" id="A0A9P8I453"/>
<keyword evidence="2" id="KW-0496">Mitochondrion</keyword>
<dbReference type="FunFam" id="3.90.280.10:FF:000004">
    <property type="entry name" value="Mitochondrial large ribosomal subunit YmL35"/>
    <property type="match status" value="1"/>
</dbReference>
<evidence type="ECO:0000256" key="4">
    <source>
        <dbReference type="ARBA" id="ARBA00038016"/>
    </source>
</evidence>
<comment type="function">
    <text evidence="3">Component of the mitochondrial ribosome (mitoribosome), a dedicated translation machinery responsible for the synthesis of mitochondrial genome-encoded proteins, including at least some of the essential transmembrane subunits of the mitochondrial respiratory chain. The mitoribosomes are attached to the mitochondrial inner membrane and translation products are cotranslationally integrated into the membrane.</text>
</comment>